<evidence type="ECO:0000313" key="5">
    <source>
        <dbReference type="EMBL" id="KAH7544860.1"/>
    </source>
</evidence>
<keyword evidence="1" id="KW-0233">DNA recombination</keyword>
<dbReference type="GO" id="GO:0043139">
    <property type="term" value="F:5'-3' DNA helicase activity"/>
    <property type="evidence" value="ECO:0007669"/>
    <property type="project" value="UniProtKB-EC"/>
</dbReference>
<comment type="catalytic activity">
    <reaction evidence="1">
        <text>ATP + H2O = ADP + phosphate + H(+)</text>
        <dbReference type="Rhea" id="RHEA:13065"/>
        <dbReference type="ChEBI" id="CHEBI:15377"/>
        <dbReference type="ChEBI" id="CHEBI:15378"/>
        <dbReference type="ChEBI" id="CHEBI:30616"/>
        <dbReference type="ChEBI" id="CHEBI:43474"/>
        <dbReference type="ChEBI" id="CHEBI:456216"/>
        <dbReference type="EC" id="5.6.2.3"/>
    </reaction>
</comment>
<dbReference type="GO" id="GO:0006281">
    <property type="term" value="P:DNA repair"/>
    <property type="evidence" value="ECO:0007669"/>
    <property type="project" value="UniProtKB-KW"/>
</dbReference>
<dbReference type="PANTHER" id="PTHR10492">
    <property type="match status" value="1"/>
</dbReference>
<feature type="domain" description="Helitron helicase-like" evidence="3">
    <location>
        <begin position="6"/>
        <end position="112"/>
    </location>
</feature>
<evidence type="ECO:0000256" key="1">
    <source>
        <dbReference type="RuleBase" id="RU363044"/>
    </source>
</evidence>
<accession>A0A978VYS6</accession>
<dbReference type="InterPro" id="IPR025476">
    <property type="entry name" value="Helitron_helicase-like"/>
</dbReference>
<comment type="similarity">
    <text evidence="1">Belongs to the helicase family.</text>
</comment>
<comment type="caution">
    <text evidence="5">The sequence shown here is derived from an EMBL/GenBank/DDBJ whole genome shotgun (WGS) entry which is preliminary data.</text>
</comment>
<keyword evidence="1" id="KW-0378">Hydrolase</keyword>
<keyword evidence="1" id="KW-0067">ATP-binding</keyword>
<dbReference type="EC" id="5.6.2.3" evidence="1"/>
<dbReference type="Pfam" id="PF21530">
    <property type="entry name" value="Pif1_2B_dom"/>
    <property type="match status" value="1"/>
</dbReference>
<dbReference type="InterPro" id="IPR027417">
    <property type="entry name" value="P-loop_NTPase"/>
</dbReference>
<dbReference type="Pfam" id="PF05970">
    <property type="entry name" value="PIF1"/>
    <property type="match status" value="1"/>
</dbReference>
<evidence type="ECO:0000313" key="6">
    <source>
        <dbReference type="Proteomes" id="UP000813462"/>
    </source>
</evidence>
<dbReference type="Pfam" id="PF14214">
    <property type="entry name" value="Helitron_like_N"/>
    <property type="match status" value="1"/>
</dbReference>
<dbReference type="GO" id="GO:0000723">
    <property type="term" value="P:telomere maintenance"/>
    <property type="evidence" value="ECO:0007669"/>
    <property type="project" value="InterPro"/>
</dbReference>
<sequence length="751" mass="86094">MYRGLVEAILRGETDASSQGKRVILPSSFTGGARYMIQNYQDAMAICKWARYPELFITLTCSPKWPEVVHFVESRGLKPEDQLDILCRIFKVKLDQLVKDLRQNKIFGKVKADGYPIYRRRDNGRTIEKNGIALDNRYVVPHNHYLLLKYGAHMNVEWCNQSRSIKYLFKYVNKRHDQVTATFYGSANDSNVHGHMDEINMYYDCRYISPCEADWRIFGFDIHYRDPAVERLNFHLPNEKNIIFLDTDSIDAIMNRNTVSKSMFSALMDANKKYVEARELTYAEFPTRFVWKSSERAWHPRKHGFAIGRMFFVPPGCGDMYYLRILLNIVRGLRNFEEIMNRNGIQYNSLRDACYALGLLDDDKEYFDDSLTRPEFVWEQSWRYLSDDILYRQCNMLHHQDLHLTDEEIKNYTLLEIEKILRSSGKSLRDFPMMHFLGTIDVSCCQNRLIQDELRYDRIALAEDHNKFVSNLTKTLSAALRSKGKIMLTVASSGIASILLPGGRTAHSRFAIPLAPNEDSTCNIKEGSPLAELIVKTELIIWDEAPMMNRYCFEVLDRTMRDILRFSNPLSLEQSFGEWISSSGDGTIGGPNDGHAMIDIPDDLLIKDTEDSAASIVNSTYPSFSENINDPSYFQERVILALTLDIVESINNYVSSLNRTKENTCLSSYATCRSDSNIDLIGDLHTPEFLNAIKCSGMPNHQLKLKVDVPVMLLRNVDNSLGLCNGTRLVITRLGNHVLKGKVISGSNARV</sequence>
<proteinExistence type="inferred from homology"/>
<reference evidence="5" key="1">
    <citation type="journal article" date="2021" name="Front. Plant Sci.">
        <title>Chromosome-Scale Genome Assembly for Chinese Sour Jujube and Insights Into Its Genome Evolution and Domestication Signature.</title>
        <authorList>
            <person name="Shen L.-Y."/>
            <person name="Luo H."/>
            <person name="Wang X.-L."/>
            <person name="Wang X.-M."/>
            <person name="Qiu X.-J."/>
            <person name="Liu H."/>
            <person name="Zhou S.-S."/>
            <person name="Jia K.-H."/>
            <person name="Nie S."/>
            <person name="Bao Y.-T."/>
            <person name="Zhang R.-G."/>
            <person name="Yun Q.-Z."/>
            <person name="Chai Y.-H."/>
            <person name="Lu J.-Y."/>
            <person name="Li Y."/>
            <person name="Zhao S.-W."/>
            <person name="Mao J.-F."/>
            <person name="Jia S.-G."/>
            <person name="Mao Y.-M."/>
        </authorList>
    </citation>
    <scope>NUCLEOTIDE SEQUENCE</scope>
    <source>
        <strain evidence="5">AT0</strain>
        <tissue evidence="5">Leaf</tissue>
    </source>
</reference>
<keyword evidence="1" id="KW-0547">Nucleotide-binding</keyword>
<keyword evidence="1" id="KW-0234">DNA repair</keyword>
<evidence type="ECO:0000259" key="3">
    <source>
        <dbReference type="Pfam" id="PF14214"/>
    </source>
</evidence>
<comment type="cofactor">
    <cofactor evidence="1">
        <name>Mg(2+)</name>
        <dbReference type="ChEBI" id="CHEBI:18420"/>
    </cofactor>
</comment>
<dbReference type="EMBL" id="JAEACU010000001">
    <property type="protein sequence ID" value="KAH7544860.1"/>
    <property type="molecule type" value="Genomic_DNA"/>
</dbReference>
<dbReference type="InterPro" id="IPR049163">
    <property type="entry name" value="Pif1-like_2B_dom"/>
</dbReference>
<feature type="domain" description="DNA helicase Pif1-like 2B" evidence="4">
    <location>
        <begin position="688"/>
        <end position="734"/>
    </location>
</feature>
<dbReference type="GO" id="GO:0016787">
    <property type="term" value="F:hydrolase activity"/>
    <property type="evidence" value="ECO:0007669"/>
    <property type="project" value="UniProtKB-KW"/>
</dbReference>
<feature type="domain" description="DNA helicase Pif1-like DEAD-box helicase" evidence="2">
    <location>
        <begin position="472"/>
        <end position="577"/>
    </location>
</feature>
<dbReference type="AlphaFoldDB" id="A0A978VYS6"/>
<dbReference type="Gene3D" id="3.40.50.300">
    <property type="entry name" value="P-loop containing nucleotide triphosphate hydrolases"/>
    <property type="match status" value="1"/>
</dbReference>
<evidence type="ECO:0000259" key="2">
    <source>
        <dbReference type="Pfam" id="PF05970"/>
    </source>
</evidence>
<dbReference type="PANTHER" id="PTHR10492:SF101">
    <property type="entry name" value="ATP-DEPENDENT DNA HELICASE"/>
    <property type="match status" value="1"/>
</dbReference>
<organism evidence="5 6">
    <name type="scientific">Ziziphus jujuba var. spinosa</name>
    <dbReference type="NCBI Taxonomy" id="714518"/>
    <lineage>
        <taxon>Eukaryota</taxon>
        <taxon>Viridiplantae</taxon>
        <taxon>Streptophyta</taxon>
        <taxon>Embryophyta</taxon>
        <taxon>Tracheophyta</taxon>
        <taxon>Spermatophyta</taxon>
        <taxon>Magnoliopsida</taxon>
        <taxon>eudicotyledons</taxon>
        <taxon>Gunneridae</taxon>
        <taxon>Pentapetalae</taxon>
        <taxon>rosids</taxon>
        <taxon>fabids</taxon>
        <taxon>Rosales</taxon>
        <taxon>Rhamnaceae</taxon>
        <taxon>Paliureae</taxon>
        <taxon>Ziziphus</taxon>
    </lineage>
</organism>
<evidence type="ECO:0000259" key="4">
    <source>
        <dbReference type="Pfam" id="PF21530"/>
    </source>
</evidence>
<gene>
    <name evidence="5" type="ORF">FEM48_Zijuj01G0030800</name>
</gene>
<dbReference type="GO" id="GO:0006310">
    <property type="term" value="P:DNA recombination"/>
    <property type="evidence" value="ECO:0007669"/>
    <property type="project" value="UniProtKB-KW"/>
</dbReference>
<dbReference type="GO" id="GO:0005524">
    <property type="term" value="F:ATP binding"/>
    <property type="evidence" value="ECO:0007669"/>
    <property type="project" value="UniProtKB-KW"/>
</dbReference>
<keyword evidence="1" id="KW-0347">Helicase</keyword>
<name>A0A978VYS6_ZIZJJ</name>
<keyword evidence="1" id="KW-0227">DNA damage</keyword>
<dbReference type="Proteomes" id="UP000813462">
    <property type="component" value="Unassembled WGS sequence"/>
</dbReference>
<dbReference type="SUPFAM" id="SSF52540">
    <property type="entry name" value="P-loop containing nucleoside triphosphate hydrolases"/>
    <property type="match status" value="1"/>
</dbReference>
<protein>
    <recommendedName>
        <fullName evidence="1">ATP-dependent DNA helicase</fullName>
        <ecNumber evidence="1">5.6.2.3</ecNumber>
    </recommendedName>
</protein>
<dbReference type="InterPro" id="IPR010285">
    <property type="entry name" value="DNA_helicase_pif1-like_DEAD"/>
</dbReference>